<dbReference type="PANTHER" id="PTHR41878">
    <property type="entry name" value="LEXA REPRESSOR-RELATED"/>
    <property type="match status" value="1"/>
</dbReference>
<accession>A0A7S3Q9V6</accession>
<dbReference type="Pfam" id="PF07929">
    <property type="entry name" value="PRiA4_ORF3"/>
    <property type="match status" value="1"/>
</dbReference>
<proteinExistence type="predicted"/>
<dbReference type="InterPro" id="IPR012912">
    <property type="entry name" value="Plasmid_pRiA4b_Orf3-like"/>
</dbReference>
<sequence>MDLPNESDLTSKEGHASVEFASDDDKSDYPTIFSHPFYNILRFTKNLPPSKNGHSSTAHLNGNKNLVPLSNWDEIMGGYCNWGIPVKTDDSSMYRKMRTQFMYGSMGRNVIPYDPYEQVHRMMAAPLERKMEKYSQSDEFLKGSSQLYVILIELHPNHTKTSGGESIDAMTPQEAKDSRHSPKVWRLVVCHADTNLDSIHDQIIAPAMGWRRHYHGYRFVLPTSGATIGPKHCDAIDMMFQEGYVWDSDKYDLRHALRKPGQKLHYNYDLGDCWRHEITLVGKVDRGSSIGLGFFGKNKFVHDELLRSSFNYRTCCNVDWPLTITKSELLAGAINCPPEDSNGCDGMGNYGTILKRGQSFKPREMGLNWSEHGIENAFDFSLTDHQIRFDEAVSHRKNPTDGKLTYITHHSSDCHGDFRDNLAGKHRKASTSHGGASEILGKKDTSKMCANCLKQQHSNTGLKLFSCGGCKTVKYCGRQCQREHWKRGHKHQCGSAKKKLAEKQEKAGTETKSTCIRHTASGCRYEVVD</sequence>
<dbReference type="PANTHER" id="PTHR41878:SF1">
    <property type="entry name" value="TNPR PROTEIN"/>
    <property type="match status" value="1"/>
</dbReference>
<dbReference type="InterPro" id="IPR024047">
    <property type="entry name" value="MM3350-like_sf"/>
</dbReference>
<evidence type="ECO:0000256" key="5">
    <source>
        <dbReference type="SAM" id="MobiDB-lite"/>
    </source>
</evidence>
<feature type="domain" description="MYND-type" evidence="6">
    <location>
        <begin position="449"/>
        <end position="493"/>
    </location>
</feature>
<dbReference type="PROSITE" id="PS01360">
    <property type="entry name" value="ZF_MYND_1"/>
    <property type="match status" value="1"/>
</dbReference>
<evidence type="ECO:0000256" key="2">
    <source>
        <dbReference type="ARBA" id="ARBA00022771"/>
    </source>
</evidence>
<dbReference type="SUPFAM" id="SSF159941">
    <property type="entry name" value="MM3350-like"/>
    <property type="match status" value="1"/>
</dbReference>
<dbReference type="AlphaFoldDB" id="A0A7S3Q9V6"/>
<dbReference type="PROSITE" id="PS50865">
    <property type="entry name" value="ZF_MYND_2"/>
    <property type="match status" value="1"/>
</dbReference>
<evidence type="ECO:0000256" key="3">
    <source>
        <dbReference type="ARBA" id="ARBA00022833"/>
    </source>
</evidence>
<evidence type="ECO:0000256" key="4">
    <source>
        <dbReference type="PROSITE-ProRule" id="PRU00134"/>
    </source>
</evidence>
<dbReference type="EMBL" id="HBIO01019519">
    <property type="protein sequence ID" value="CAE0470186.1"/>
    <property type="molecule type" value="Transcribed_RNA"/>
</dbReference>
<reference evidence="7" key="1">
    <citation type="submission" date="2021-01" db="EMBL/GenBank/DDBJ databases">
        <authorList>
            <person name="Corre E."/>
            <person name="Pelletier E."/>
            <person name="Niang G."/>
            <person name="Scheremetjew M."/>
            <person name="Finn R."/>
            <person name="Kale V."/>
            <person name="Holt S."/>
            <person name="Cochrane G."/>
            <person name="Meng A."/>
            <person name="Brown T."/>
            <person name="Cohen L."/>
        </authorList>
    </citation>
    <scope>NUCLEOTIDE SEQUENCE</scope>
    <source>
        <strain evidence="7">MM31A-1</strain>
    </source>
</reference>
<keyword evidence="1" id="KW-0479">Metal-binding</keyword>
<dbReference type="Pfam" id="PF01753">
    <property type="entry name" value="zf-MYND"/>
    <property type="match status" value="1"/>
</dbReference>
<name>A0A7S3Q9V6_9STRA</name>
<evidence type="ECO:0000256" key="1">
    <source>
        <dbReference type="ARBA" id="ARBA00022723"/>
    </source>
</evidence>
<protein>
    <recommendedName>
        <fullName evidence="6">MYND-type domain-containing protein</fullName>
    </recommendedName>
</protein>
<dbReference type="Gene3D" id="3.10.290.30">
    <property type="entry name" value="MM3350-like"/>
    <property type="match status" value="1"/>
</dbReference>
<keyword evidence="3" id="KW-0862">Zinc</keyword>
<keyword evidence="2 4" id="KW-0863">Zinc-finger</keyword>
<feature type="region of interest" description="Disordered" evidence="5">
    <location>
        <begin position="1"/>
        <end position="22"/>
    </location>
</feature>
<evidence type="ECO:0000259" key="6">
    <source>
        <dbReference type="PROSITE" id="PS50865"/>
    </source>
</evidence>
<dbReference type="SUPFAM" id="SSF144232">
    <property type="entry name" value="HIT/MYND zinc finger-like"/>
    <property type="match status" value="1"/>
</dbReference>
<dbReference type="GO" id="GO:0008270">
    <property type="term" value="F:zinc ion binding"/>
    <property type="evidence" value="ECO:0007669"/>
    <property type="project" value="UniProtKB-KW"/>
</dbReference>
<gene>
    <name evidence="7" type="ORF">CDEB00056_LOCUS15039</name>
</gene>
<organism evidence="7">
    <name type="scientific">Chaetoceros debilis</name>
    <dbReference type="NCBI Taxonomy" id="122233"/>
    <lineage>
        <taxon>Eukaryota</taxon>
        <taxon>Sar</taxon>
        <taxon>Stramenopiles</taxon>
        <taxon>Ochrophyta</taxon>
        <taxon>Bacillariophyta</taxon>
        <taxon>Coscinodiscophyceae</taxon>
        <taxon>Chaetocerotophycidae</taxon>
        <taxon>Chaetocerotales</taxon>
        <taxon>Chaetocerotaceae</taxon>
        <taxon>Chaetoceros</taxon>
    </lineage>
</organism>
<dbReference type="Gene3D" id="6.10.140.2220">
    <property type="match status" value="1"/>
</dbReference>
<evidence type="ECO:0000313" key="7">
    <source>
        <dbReference type="EMBL" id="CAE0470186.1"/>
    </source>
</evidence>
<dbReference type="InterPro" id="IPR002893">
    <property type="entry name" value="Znf_MYND"/>
</dbReference>